<name>A0A1B9IDY9_9TREE</name>
<dbReference type="InterPro" id="IPR026992">
    <property type="entry name" value="DIOX_N"/>
</dbReference>
<dbReference type="AlphaFoldDB" id="A0A1B9IDY9"/>
<dbReference type="STRING" id="1296096.A0A1B9IDY9"/>
<dbReference type="Gene3D" id="2.60.120.330">
    <property type="entry name" value="B-lactam Antibiotic, Isopenicillin N Synthase, Chain"/>
    <property type="match status" value="1"/>
</dbReference>
<organism evidence="2">
    <name type="scientific">Kwoniella pini CBS 10737</name>
    <dbReference type="NCBI Taxonomy" id="1296096"/>
    <lineage>
        <taxon>Eukaryota</taxon>
        <taxon>Fungi</taxon>
        <taxon>Dikarya</taxon>
        <taxon>Basidiomycota</taxon>
        <taxon>Agaricomycotina</taxon>
        <taxon>Tremellomycetes</taxon>
        <taxon>Tremellales</taxon>
        <taxon>Cryptococcaceae</taxon>
        <taxon>Kwoniella</taxon>
    </lineage>
</organism>
<proteinExistence type="predicted"/>
<evidence type="ECO:0000259" key="1">
    <source>
        <dbReference type="Pfam" id="PF14226"/>
    </source>
</evidence>
<dbReference type="Pfam" id="PF14226">
    <property type="entry name" value="DIOX_N"/>
    <property type="match status" value="1"/>
</dbReference>
<sequence length="124" mass="13929">MSTATTSSNGNGSVKTNDELLHFTPVEPSKMNIPYADLMNIDISTFDNGEDTRQKLANQVYEAMTTKGFFVLTGFGISEAEISKQVDIGYTVLEKTPLEEKKKLDGHMDKTGLYRGFKLRNYYE</sequence>
<dbReference type="SUPFAM" id="SSF51197">
    <property type="entry name" value="Clavaminate synthase-like"/>
    <property type="match status" value="1"/>
</dbReference>
<dbReference type="InterPro" id="IPR027443">
    <property type="entry name" value="IPNS-like_sf"/>
</dbReference>
<gene>
    <name evidence="2" type="ORF">I206_01225</name>
</gene>
<dbReference type="OrthoDB" id="406156at2759"/>
<dbReference type="EMBL" id="KI894007">
    <property type="protein sequence ID" value="OCF53918.1"/>
    <property type="molecule type" value="Genomic_DNA"/>
</dbReference>
<evidence type="ECO:0000313" key="2">
    <source>
        <dbReference type="EMBL" id="OCF53918.1"/>
    </source>
</evidence>
<feature type="domain" description="Non-haem dioxygenase N-terminal" evidence="1">
    <location>
        <begin position="41"/>
        <end position="117"/>
    </location>
</feature>
<reference evidence="2" key="2">
    <citation type="submission" date="2016-07" db="EMBL/GenBank/DDBJ databases">
        <title>Evolution of pathogenesis and genome organization in the Tremellales.</title>
        <authorList>
            <person name="Cuomo C."/>
            <person name="Litvintseva A."/>
            <person name="Heitman J."/>
            <person name="Chen Y."/>
            <person name="Sun S."/>
            <person name="Springer D."/>
            <person name="Dromer F."/>
            <person name="Young S."/>
            <person name="Zeng Q."/>
            <person name="Chapman S."/>
            <person name="Gujja S."/>
            <person name="Saif S."/>
            <person name="Birren B."/>
        </authorList>
    </citation>
    <scope>NUCLEOTIDE SEQUENCE</scope>
    <source>
        <strain evidence="2">CBS 10737</strain>
    </source>
</reference>
<accession>A0A1B9IDY9</accession>
<reference evidence="2" key="1">
    <citation type="submission" date="2013-07" db="EMBL/GenBank/DDBJ databases">
        <title>The Genome Sequence of Cryptococcus pinus CBS10737.</title>
        <authorList>
            <consortium name="The Broad Institute Genome Sequencing Platform"/>
            <person name="Cuomo C."/>
            <person name="Litvintseva A."/>
            <person name="Chen Y."/>
            <person name="Heitman J."/>
            <person name="Sun S."/>
            <person name="Springer D."/>
            <person name="Dromer F."/>
            <person name="Young S.K."/>
            <person name="Zeng Q."/>
            <person name="Gargeya S."/>
            <person name="Fitzgerald M."/>
            <person name="Abouelleil A."/>
            <person name="Alvarado L."/>
            <person name="Berlin A.M."/>
            <person name="Chapman S.B."/>
            <person name="Dewar J."/>
            <person name="Goldberg J."/>
            <person name="Griggs A."/>
            <person name="Gujja S."/>
            <person name="Hansen M."/>
            <person name="Howarth C."/>
            <person name="Imamovic A."/>
            <person name="Larimer J."/>
            <person name="McCowan C."/>
            <person name="Murphy C."/>
            <person name="Pearson M."/>
            <person name="Priest M."/>
            <person name="Roberts A."/>
            <person name="Saif S."/>
            <person name="Shea T."/>
            <person name="Sykes S."/>
            <person name="Wortman J."/>
            <person name="Nusbaum C."/>
            <person name="Birren B."/>
        </authorList>
    </citation>
    <scope>NUCLEOTIDE SEQUENCE [LARGE SCALE GENOMIC DNA]</scope>
    <source>
        <strain evidence="2">CBS 10737</strain>
    </source>
</reference>
<protein>
    <recommendedName>
        <fullName evidence="1">Non-haem dioxygenase N-terminal domain-containing protein</fullName>
    </recommendedName>
</protein>